<sequence>MAELKLNPGDVVVVRAFDDVPEHLFRVEEVFEDCVTGFAITGPLAGSYGEPALEMIVRLVSTN</sequence>
<keyword evidence="2" id="KW-1185">Reference proteome</keyword>
<accession>A0A0P1I0D2</accession>
<dbReference type="RefSeq" id="WP_058279890.1">
    <property type="nucleotide sequence ID" value="NZ_CYUD01000001.1"/>
</dbReference>
<organism evidence="1 2">
    <name type="scientific">Ruegeria denitrificans</name>
    <dbReference type="NCBI Taxonomy" id="1715692"/>
    <lineage>
        <taxon>Bacteria</taxon>
        <taxon>Pseudomonadati</taxon>
        <taxon>Pseudomonadota</taxon>
        <taxon>Alphaproteobacteria</taxon>
        <taxon>Rhodobacterales</taxon>
        <taxon>Roseobacteraceae</taxon>
        <taxon>Ruegeria</taxon>
    </lineage>
</organism>
<evidence type="ECO:0000313" key="1">
    <source>
        <dbReference type="EMBL" id="CUJ82982.1"/>
    </source>
</evidence>
<dbReference type="STRING" id="1715692.RUE5091_00055"/>
<name>A0A0P1I0D2_9RHOB</name>
<reference evidence="2" key="1">
    <citation type="submission" date="2015-09" db="EMBL/GenBank/DDBJ databases">
        <authorList>
            <person name="Rodrigo-Torres L."/>
            <person name="Arahal D.R."/>
        </authorList>
    </citation>
    <scope>NUCLEOTIDE SEQUENCE [LARGE SCALE GENOMIC DNA]</scope>
    <source>
        <strain evidence="2">CECT 5091</strain>
    </source>
</reference>
<dbReference type="Proteomes" id="UP000051260">
    <property type="component" value="Unassembled WGS sequence"/>
</dbReference>
<proteinExistence type="predicted"/>
<evidence type="ECO:0000313" key="2">
    <source>
        <dbReference type="Proteomes" id="UP000051260"/>
    </source>
</evidence>
<gene>
    <name evidence="1" type="ORF">RUE5091_00055</name>
</gene>
<dbReference type="OrthoDB" id="7745493at2"/>
<dbReference type="AlphaFoldDB" id="A0A0P1I0D2"/>
<protein>
    <submittedName>
        <fullName evidence="1">Uncharacterized protein</fullName>
    </submittedName>
</protein>
<dbReference type="EMBL" id="CYUD01000001">
    <property type="protein sequence ID" value="CUJ82982.1"/>
    <property type="molecule type" value="Genomic_DNA"/>
</dbReference>